<gene>
    <name evidence="1" type="ORF">AWB83_01324</name>
</gene>
<reference evidence="1" key="1">
    <citation type="submission" date="2016-01" db="EMBL/GenBank/DDBJ databases">
        <authorList>
            <person name="Peeters C."/>
        </authorList>
    </citation>
    <scope>NUCLEOTIDE SEQUENCE [LARGE SCALE GENOMIC DNA]</scope>
    <source>
        <strain evidence="1">LMG 29326</strain>
    </source>
</reference>
<protein>
    <submittedName>
        <fullName evidence="1">Uncharacterized protein</fullName>
    </submittedName>
</protein>
<accession>A0A158A5E6</accession>
<evidence type="ECO:0000313" key="1">
    <source>
        <dbReference type="EMBL" id="SAK52856.1"/>
    </source>
</evidence>
<sequence>MPAFQLAEGSPDQKCAKCLNLFDFMVLMKRTFLLLLGSAALISQAQAKDIRDELNIQTGKAVLVISDVTPQQAAEQVKDAITQFAIPTSLNYHPIPAPLPVRPGSPVEKQVVIQGAPATDYSCDGSYAEITKTPPPVQNAFYFNREALRSCLYAFQGGVKVEMIFHVMRKTESLTGGLFNGITKAIRGSDGERIAGQLKENIEEIKKKLPTTLVVRIEAPGLPIEEPDKDVVAKLIPPLTDAELAAQAPQRPAPVAPAPQAQAQAASQLDGGVDLSLLGARKELTAMGFKFYDQDQFVDAARRNDFLTVRLFLAAAAIHPGAPDSKGETALSFANDNAEMKFFLTTFVEAEKQGKYPGKIGETILSK</sequence>
<organism evidence="1 2">
    <name type="scientific">Caballeronia ptereochthonis</name>
    <dbReference type="NCBI Taxonomy" id="1777144"/>
    <lineage>
        <taxon>Bacteria</taxon>
        <taxon>Pseudomonadati</taxon>
        <taxon>Pseudomonadota</taxon>
        <taxon>Betaproteobacteria</taxon>
        <taxon>Burkholderiales</taxon>
        <taxon>Burkholderiaceae</taxon>
        <taxon>Caballeronia</taxon>
    </lineage>
</organism>
<dbReference type="Proteomes" id="UP000054978">
    <property type="component" value="Unassembled WGS sequence"/>
</dbReference>
<dbReference type="AlphaFoldDB" id="A0A158A5E6"/>
<evidence type="ECO:0000313" key="2">
    <source>
        <dbReference type="Proteomes" id="UP000054978"/>
    </source>
</evidence>
<dbReference type="RefSeq" id="WP_087043542.1">
    <property type="nucleotide sequence ID" value="NZ_FCOB02000005.1"/>
</dbReference>
<dbReference type="EMBL" id="FCOB02000005">
    <property type="protein sequence ID" value="SAK52856.1"/>
    <property type="molecule type" value="Genomic_DNA"/>
</dbReference>
<name>A0A158A5E6_9BURK</name>
<proteinExistence type="predicted"/>
<keyword evidence="2" id="KW-1185">Reference proteome</keyword>
<dbReference type="OrthoDB" id="9126736at2"/>
<comment type="caution">
    <text evidence="1">The sequence shown here is derived from an EMBL/GenBank/DDBJ whole genome shotgun (WGS) entry which is preliminary data.</text>
</comment>